<evidence type="ECO:0000256" key="2">
    <source>
        <dbReference type="SAM" id="SignalP"/>
    </source>
</evidence>
<feature type="domain" description="M23ase beta-sheet core" evidence="3">
    <location>
        <begin position="305"/>
        <end position="399"/>
    </location>
</feature>
<dbReference type="InterPro" id="IPR050570">
    <property type="entry name" value="Cell_wall_metabolism_enzyme"/>
</dbReference>
<feature type="signal peptide" evidence="2">
    <location>
        <begin position="1"/>
        <end position="24"/>
    </location>
</feature>
<keyword evidence="5" id="KW-1185">Reference proteome</keyword>
<dbReference type="EMBL" id="BAABJY010000001">
    <property type="protein sequence ID" value="GAA4858034.1"/>
    <property type="molecule type" value="Genomic_DNA"/>
</dbReference>
<protein>
    <submittedName>
        <fullName evidence="4">Peptidoglycan DD-metalloendopeptidase family protein</fullName>
    </submittedName>
</protein>
<dbReference type="PANTHER" id="PTHR21666:SF270">
    <property type="entry name" value="MUREIN HYDROLASE ACTIVATOR ENVC"/>
    <property type="match status" value="1"/>
</dbReference>
<evidence type="ECO:0000259" key="3">
    <source>
        <dbReference type="Pfam" id="PF01551"/>
    </source>
</evidence>
<dbReference type="Pfam" id="PF01551">
    <property type="entry name" value="Peptidase_M23"/>
    <property type="match status" value="1"/>
</dbReference>
<dbReference type="CDD" id="cd12797">
    <property type="entry name" value="M23_peptidase"/>
    <property type="match status" value="1"/>
</dbReference>
<dbReference type="RefSeq" id="WP_345294131.1">
    <property type="nucleotide sequence ID" value="NZ_BAABJY010000001.1"/>
</dbReference>
<dbReference type="InterPro" id="IPR016047">
    <property type="entry name" value="M23ase_b-sheet_dom"/>
</dbReference>
<dbReference type="Gene3D" id="6.10.250.3150">
    <property type="match status" value="1"/>
</dbReference>
<dbReference type="Proteomes" id="UP001501323">
    <property type="component" value="Unassembled WGS sequence"/>
</dbReference>
<evidence type="ECO:0000313" key="4">
    <source>
        <dbReference type="EMBL" id="GAA4858034.1"/>
    </source>
</evidence>
<evidence type="ECO:0000313" key="5">
    <source>
        <dbReference type="Proteomes" id="UP001501323"/>
    </source>
</evidence>
<organism evidence="4 5">
    <name type="scientific">Luteimonas vadosa</name>
    <dbReference type="NCBI Taxonomy" id="1165507"/>
    <lineage>
        <taxon>Bacteria</taxon>
        <taxon>Pseudomonadati</taxon>
        <taxon>Pseudomonadota</taxon>
        <taxon>Gammaproteobacteria</taxon>
        <taxon>Lysobacterales</taxon>
        <taxon>Lysobacteraceae</taxon>
        <taxon>Luteimonas</taxon>
    </lineage>
</organism>
<keyword evidence="2" id="KW-0732">Signal</keyword>
<keyword evidence="1" id="KW-0175">Coiled coil</keyword>
<accession>A0ABP9DRS1</accession>
<dbReference type="PANTHER" id="PTHR21666">
    <property type="entry name" value="PEPTIDASE-RELATED"/>
    <property type="match status" value="1"/>
</dbReference>
<feature type="coiled-coil region" evidence="1">
    <location>
        <begin position="157"/>
        <end position="254"/>
    </location>
</feature>
<name>A0ABP9DRS1_9GAMM</name>
<reference evidence="5" key="1">
    <citation type="journal article" date="2019" name="Int. J. Syst. Evol. Microbiol.">
        <title>The Global Catalogue of Microorganisms (GCM) 10K type strain sequencing project: providing services to taxonomists for standard genome sequencing and annotation.</title>
        <authorList>
            <consortium name="The Broad Institute Genomics Platform"/>
            <consortium name="The Broad Institute Genome Sequencing Center for Infectious Disease"/>
            <person name="Wu L."/>
            <person name="Ma J."/>
        </authorList>
    </citation>
    <scope>NUCLEOTIDE SEQUENCE [LARGE SCALE GENOMIC DNA]</scope>
    <source>
        <strain evidence="5">JCM 18392</strain>
    </source>
</reference>
<dbReference type="Gene3D" id="2.70.70.10">
    <property type="entry name" value="Glucose Permease (Domain IIA)"/>
    <property type="match status" value="1"/>
</dbReference>
<feature type="chain" id="PRO_5047129158" evidence="2">
    <location>
        <begin position="25"/>
        <end position="406"/>
    </location>
</feature>
<comment type="caution">
    <text evidence="4">The sequence shown here is derived from an EMBL/GenBank/DDBJ whole genome shotgun (WGS) entry which is preliminary data.</text>
</comment>
<dbReference type="InterPro" id="IPR011055">
    <property type="entry name" value="Dup_hybrid_motif"/>
</dbReference>
<gene>
    <name evidence="4" type="ORF">GCM10023332_07270</name>
</gene>
<feature type="coiled-coil region" evidence="1">
    <location>
        <begin position="27"/>
        <end position="96"/>
    </location>
</feature>
<evidence type="ECO:0000256" key="1">
    <source>
        <dbReference type="SAM" id="Coils"/>
    </source>
</evidence>
<proteinExistence type="predicted"/>
<sequence>MPHAPVRCLLVVAIAVLLAGPAGAQGSRDTERKLDRVKRELRDVAAERRKLEGQRGDASRQLRAADEQVGKTVRELKATEAELARKRDALAALRTRRDGLHATLAGQRLELAALLRAAYTVGDDAPLKLLLAQDRVAEANRTLAYHGYLQRARSRRIAELTAELAELESLEREIATEQSALDAALARQREQVAELERDRKARAATVAELDGRYKDRRAREQALGRDAKGLERLLRQLRAAAAKAEAERKAAAEAARRRAAAGSGAKAPPPVTVAKTAPIQVGGLGWPLSGSLLAGYGGRMPDGRKSSGVLIGAAAGTPVKAVADGTVVFSEWMTGYGMILIVDHGNGYMSLYAHNDALLKGAGDAVKRGDTLASVGNSGGQGRPGLYFELRRNGQPVDPKTWLQQR</sequence>
<dbReference type="SUPFAM" id="SSF51261">
    <property type="entry name" value="Duplicated hybrid motif"/>
    <property type="match status" value="1"/>
</dbReference>